<reference evidence="1 2" key="1">
    <citation type="journal article" date="2013" name="BMC Genomics">
        <title>The genome and transcriptome of the pine saprophyte Ophiostoma piceae, and a comparison with the bark beetle-associated pine pathogen Grosmannia clavigera.</title>
        <authorList>
            <person name="Haridas S."/>
            <person name="Wang Y."/>
            <person name="Lim L."/>
            <person name="Massoumi Alamouti S."/>
            <person name="Jackman S."/>
            <person name="Docking R."/>
            <person name="Robertson G."/>
            <person name="Birol I."/>
            <person name="Bohlmann J."/>
            <person name="Breuil C."/>
        </authorList>
    </citation>
    <scope>NUCLEOTIDE SEQUENCE [LARGE SCALE GENOMIC DNA]</scope>
    <source>
        <strain evidence="1 2">UAMH 11346</strain>
    </source>
</reference>
<dbReference type="AlphaFoldDB" id="S3CUI4"/>
<name>S3CUI4_OPHP1</name>
<dbReference type="Proteomes" id="UP000016923">
    <property type="component" value="Unassembled WGS sequence"/>
</dbReference>
<sequence length="80" mass="9064">MLQEDGPVSRHQHRHCCQLTLNPGIVWTVGLFTDPTAAHSDGSTKITLSLSSEWKEPEWCFTNDSAAAQSKKEARRHEFR</sequence>
<dbReference type="VEuPathDB" id="FungiDB:F503_01379"/>
<gene>
    <name evidence="1" type="ORF">F503_01379</name>
</gene>
<evidence type="ECO:0000313" key="2">
    <source>
        <dbReference type="Proteomes" id="UP000016923"/>
    </source>
</evidence>
<evidence type="ECO:0000313" key="1">
    <source>
        <dbReference type="EMBL" id="EPE04375.1"/>
    </source>
</evidence>
<accession>S3CUI4</accession>
<dbReference type="EMBL" id="KE148161">
    <property type="protein sequence ID" value="EPE04375.1"/>
    <property type="molecule type" value="Genomic_DNA"/>
</dbReference>
<organism evidence="1 2">
    <name type="scientific">Ophiostoma piceae (strain UAMH 11346)</name>
    <name type="common">Sap stain fungus</name>
    <dbReference type="NCBI Taxonomy" id="1262450"/>
    <lineage>
        <taxon>Eukaryota</taxon>
        <taxon>Fungi</taxon>
        <taxon>Dikarya</taxon>
        <taxon>Ascomycota</taxon>
        <taxon>Pezizomycotina</taxon>
        <taxon>Sordariomycetes</taxon>
        <taxon>Sordariomycetidae</taxon>
        <taxon>Ophiostomatales</taxon>
        <taxon>Ophiostomataceae</taxon>
        <taxon>Ophiostoma</taxon>
    </lineage>
</organism>
<protein>
    <submittedName>
        <fullName evidence="1">Uncharacterized protein</fullName>
    </submittedName>
</protein>
<dbReference type="HOGENOM" id="CLU_2590379_0_0_1"/>
<keyword evidence="2" id="KW-1185">Reference proteome</keyword>
<proteinExistence type="predicted"/>